<dbReference type="InterPro" id="IPR008580">
    <property type="entry name" value="PPPDE_dom"/>
</dbReference>
<evidence type="ECO:0000256" key="2">
    <source>
        <dbReference type="ARBA" id="ARBA00022670"/>
    </source>
</evidence>
<evidence type="ECO:0000256" key="1">
    <source>
        <dbReference type="ARBA" id="ARBA00008140"/>
    </source>
</evidence>
<protein>
    <submittedName>
        <fullName evidence="4">Uncharacterized protein</fullName>
    </submittedName>
</protein>
<keyword evidence="2" id="KW-0645">Protease</keyword>
<dbReference type="GO" id="GO:0016579">
    <property type="term" value="P:protein deubiquitination"/>
    <property type="evidence" value="ECO:0007669"/>
    <property type="project" value="TreeGrafter"/>
</dbReference>
<proteinExistence type="inferred from homology"/>
<evidence type="ECO:0000313" key="5">
    <source>
        <dbReference type="Proteomes" id="UP000256970"/>
    </source>
</evidence>
<accession>A0A383V7J5</accession>
<dbReference type="PROSITE" id="PS51858">
    <property type="entry name" value="PPPDE"/>
    <property type="match status" value="1"/>
</dbReference>
<keyword evidence="5" id="KW-1185">Reference proteome</keyword>
<evidence type="ECO:0000256" key="3">
    <source>
        <dbReference type="ARBA" id="ARBA00022801"/>
    </source>
</evidence>
<dbReference type="AlphaFoldDB" id="A0A383V7J5"/>
<keyword evidence="3" id="KW-0378">Hydrolase</keyword>
<sequence length="195" mass="21579">MAPVVLNVYDLTTQMNSWTYWCGVGVFHAGVEIYGIEYAYGGHDYDVSGIFATRPREAPGAAFRESIHMGETDMTAAQVQHLVQQMGHHYKGNKYHLLQLNCNHFASDMCLQLTGKPAPPWVNRLAGLAVMLHCFLPGSWVPPLQTPSAMPEVQSSVPVARGKRRAITRDASRQKLLDSPLSDEPLPIDMSSSRV</sequence>
<dbReference type="OrthoDB" id="412286at2759"/>
<gene>
    <name evidence="4" type="ORF">BQ4739_LOCUS1090</name>
</gene>
<dbReference type="EMBL" id="FNXT01000075">
    <property type="protein sequence ID" value="SZX60554.1"/>
    <property type="molecule type" value="Genomic_DNA"/>
</dbReference>
<organism evidence="4 5">
    <name type="scientific">Tetradesmus obliquus</name>
    <name type="common">Green alga</name>
    <name type="synonym">Acutodesmus obliquus</name>
    <dbReference type="NCBI Taxonomy" id="3088"/>
    <lineage>
        <taxon>Eukaryota</taxon>
        <taxon>Viridiplantae</taxon>
        <taxon>Chlorophyta</taxon>
        <taxon>core chlorophytes</taxon>
        <taxon>Chlorophyceae</taxon>
        <taxon>CS clade</taxon>
        <taxon>Sphaeropleales</taxon>
        <taxon>Scenedesmaceae</taxon>
        <taxon>Tetradesmus</taxon>
    </lineage>
</organism>
<dbReference type="PANTHER" id="PTHR12378">
    <property type="entry name" value="DESUMOYLATING ISOPEPTIDASE"/>
    <property type="match status" value="1"/>
</dbReference>
<dbReference type="GO" id="GO:0101005">
    <property type="term" value="F:deubiquitinase activity"/>
    <property type="evidence" value="ECO:0007669"/>
    <property type="project" value="TreeGrafter"/>
</dbReference>
<dbReference type="GO" id="GO:0006508">
    <property type="term" value="P:proteolysis"/>
    <property type="evidence" value="ECO:0007669"/>
    <property type="project" value="UniProtKB-KW"/>
</dbReference>
<dbReference type="Proteomes" id="UP000256970">
    <property type="component" value="Unassembled WGS sequence"/>
</dbReference>
<dbReference type="Pfam" id="PF05903">
    <property type="entry name" value="Peptidase_C97"/>
    <property type="match status" value="1"/>
</dbReference>
<dbReference type="Gene3D" id="3.90.1720.30">
    <property type="entry name" value="PPPDE domains"/>
    <property type="match status" value="1"/>
</dbReference>
<comment type="similarity">
    <text evidence="1">Belongs to the DeSI family.</text>
</comment>
<dbReference type="InterPro" id="IPR042266">
    <property type="entry name" value="PPPDE_sf"/>
</dbReference>
<evidence type="ECO:0000313" key="4">
    <source>
        <dbReference type="EMBL" id="SZX60554.1"/>
    </source>
</evidence>
<reference evidence="4 5" key="1">
    <citation type="submission" date="2016-10" db="EMBL/GenBank/DDBJ databases">
        <authorList>
            <person name="Cai Z."/>
        </authorList>
    </citation>
    <scope>NUCLEOTIDE SEQUENCE [LARGE SCALE GENOMIC DNA]</scope>
</reference>
<dbReference type="SMART" id="SM01179">
    <property type="entry name" value="DUF862"/>
    <property type="match status" value="1"/>
</dbReference>
<dbReference type="PANTHER" id="PTHR12378:SF80">
    <property type="entry name" value="IP06716P-RELATED"/>
    <property type="match status" value="1"/>
</dbReference>
<name>A0A383V7J5_TETOB</name>
<dbReference type="STRING" id="3088.A0A383V7J5"/>